<evidence type="ECO:0000256" key="1">
    <source>
        <dbReference type="SAM" id="Phobius"/>
    </source>
</evidence>
<keyword evidence="1" id="KW-0812">Transmembrane</keyword>
<keyword evidence="1" id="KW-0472">Membrane</keyword>
<keyword evidence="3" id="KW-1185">Reference proteome</keyword>
<name>A0AA38VC50_9PEZI</name>
<comment type="caution">
    <text evidence="2">The sequence shown here is derived from an EMBL/GenBank/DDBJ whole genome shotgun (WGS) entry which is preliminary data.</text>
</comment>
<proteinExistence type="predicted"/>
<dbReference type="AlphaFoldDB" id="A0AA38VC50"/>
<dbReference type="EMBL" id="JANBVO010000039">
    <property type="protein sequence ID" value="KAJ9136551.1"/>
    <property type="molecule type" value="Genomic_DNA"/>
</dbReference>
<dbReference type="Proteomes" id="UP001174694">
    <property type="component" value="Unassembled WGS sequence"/>
</dbReference>
<evidence type="ECO:0000313" key="2">
    <source>
        <dbReference type="EMBL" id="KAJ9136551.1"/>
    </source>
</evidence>
<keyword evidence="1" id="KW-1133">Transmembrane helix</keyword>
<evidence type="ECO:0000313" key="3">
    <source>
        <dbReference type="Proteomes" id="UP001174694"/>
    </source>
</evidence>
<gene>
    <name evidence="2" type="ORF">NKR23_g9751</name>
</gene>
<sequence length="104" mass="11469">MPQNRARAGDIRAGMAEAAEDYGQQLKTTVIWLIYVTLMLSVLQYLLSILRSPAAASAVALYTLFAAAYFFLLAIIFFSVVVLLTIYIAWSVGAALHDYDIEGF</sequence>
<feature type="transmembrane region" description="Helical" evidence="1">
    <location>
        <begin position="59"/>
        <end position="90"/>
    </location>
</feature>
<protein>
    <recommendedName>
        <fullName evidence="4">Transmembrane protein</fullName>
    </recommendedName>
</protein>
<feature type="transmembrane region" description="Helical" evidence="1">
    <location>
        <begin position="30"/>
        <end position="47"/>
    </location>
</feature>
<accession>A0AA38VC50</accession>
<organism evidence="2 3">
    <name type="scientific">Pleurostoma richardsiae</name>
    <dbReference type="NCBI Taxonomy" id="41990"/>
    <lineage>
        <taxon>Eukaryota</taxon>
        <taxon>Fungi</taxon>
        <taxon>Dikarya</taxon>
        <taxon>Ascomycota</taxon>
        <taxon>Pezizomycotina</taxon>
        <taxon>Sordariomycetes</taxon>
        <taxon>Sordariomycetidae</taxon>
        <taxon>Calosphaeriales</taxon>
        <taxon>Pleurostomataceae</taxon>
        <taxon>Pleurostoma</taxon>
    </lineage>
</organism>
<evidence type="ECO:0008006" key="4">
    <source>
        <dbReference type="Google" id="ProtNLM"/>
    </source>
</evidence>
<reference evidence="2" key="1">
    <citation type="submission" date="2022-07" db="EMBL/GenBank/DDBJ databases">
        <title>Fungi with potential for degradation of polypropylene.</title>
        <authorList>
            <person name="Gostincar C."/>
        </authorList>
    </citation>
    <scope>NUCLEOTIDE SEQUENCE</scope>
    <source>
        <strain evidence="2">EXF-13308</strain>
    </source>
</reference>